<evidence type="ECO:0000313" key="5">
    <source>
        <dbReference type="EMBL" id="GIJ62736.1"/>
    </source>
</evidence>
<dbReference type="SUPFAM" id="SSF51445">
    <property type="entry name" value="(Trans)glycosidases"/>
    <property type="match status" value="1"/>
</dbReference>
<dbReference type="InterPro" id="IPR054746">
    <property type="entry name" value="GLMA-like_second"/>
</dbReference>
<keyword evidence="6" id="KW-1185">Reference proteome</keyword>
<accession>A0A8J3ZJM3</accession>
<sequence length="748" mass="80917">MSQVSLARRRLLIDGKPQIVLAGEVHYFRLSPSYWADRLDKLIEAGCDTVATYIPWLWHELPDRSVDLTGRTHPQRDVAGFLDLAHRKGLRALARPGPFVMAELKNEGIPYRLYDDPPLTWDGAVVPTRTLDYLAPAFLEAAEGWYAAVMPMLAARLAPNGGPVIGVQLDNEIGMLSWVSNSPDLPADFRTPAEEHSLAVHDDLGRYMRDRYRRYVAILRESALRHGVTGIPFFINVHGTDAGRGRTFPIGISQLFESYRGVPQLTAGSDHYLGDLTVENAPDLYTSNAFLAASLDPDQPLTSLEFEAGTGDYGEDLSKLYPPEAVELKTRMCVAQGNRLLNLYLFTGGRNPLLAEPVGDGNDRIAFTGERHGFAAPVDPEGRRNPTFGAVRHAFAAVRGAADLLADGDEEDDGLALGFVPDHYMTEYHHPASAVRAAQVADLVRYRGMGPRDILARALLLAGYSFPAVDLQSSADLPGTVVLASASTLGRTVQERLASYVDGGGRLLLNGVLPQFDVDGTPCTVLADALGVRVTGRVDGTPHYFPSVTADGQPEVRVGYAQFLAGGEPLLLVAGSDAVCGVEIPGRAVLVTADYPCDLDFWRTCLAKLGVEPRLRHDAADPGLLVTSTVDTAGQRLLHLLNIGPTDATFSLSYRDSLLLDGRRLYLPARAGAMLPHGVRVGPATLLETTCELISRTDAEVVLRPTQGPRGDIAVFDREPVAVDGATVDGRAVTTTSPRPARIRFTPD</sequence>
<feature type="domain" description="Glycoside hydrolase 35 catalytic" evidence="3">
    <location>
        <begin position="11"/>
        <end position="175"/>
    </location>
</feature>
<dbReference type="GO" id="GO:0005975">
    <property type="term" value="P:carbohydrate metabolic process"/>
    <property type="evidence" value="ECO:0007669"/>
    <property type="project" value="InterPro"/>
</dbReference>
<dbReference type="InterPro" id="IPR001944">
    <property type="entry name" value="Glycoside_Hdrlase_35"/>
</dbReference>
<protein>
    <submittedName>
        <fullName evidence="5">Glycoside hydrolase</fullName>
    </submittedName>
</protein>
<dbReference type="AlphaFoldDB" id="A0A8J3ZJM3"/>
<dbReference type="InterPro" id="IPR017853">
    <property type="entry name" value="GH"/>
</dbReference>
<dbReference type="PRINTS" id="PR00742">
    <property type="entry name" value="GLHYDRLASE35"/>
</dbReference>
<keyword evidence="5" id="KW-0378">Hydrolase</keyword>
<dbReference type="GO" id="GO:0004553">
    <property type="term" value="F:hydrolase activity, hydrolyzing O-glycosyl compounds"/>
    <property type="evidence" value="ECO:0007669"/>
    <property type="project" value="InterPro"/>
</dbReference>
<comment type="similarity">
    <text evidence="1 2">Belongs to the glycosyl hydrolase 35 family.</text>
</comment>
<comment type="caution">
    <text evidence="5">The sequence shown here is derived from an EMBL/GenBank/DDBJ whole genome shotgun (WGS) entry which is preliminary data.</text>
</comment>
<organism evidence="5 6">
    <name type="scientific">Virgisporangium aurantiacum</name>
    <dbReference type="NCBI Taxonomy" id="175570"/>
    <lineage>
        <taxon>Bacteria</taxon>
        <taxon>Bacillati</taxon>
        <taxon>Actinomycetota</taxon>
        <taxon>Actinomycetes</taxon>
        <taxon>Micromonosporales</taxon>
        <taxon>Micromonosporaceae</taxon>
        <taxon>Virgisporangium</taxon>
    </lineage>
</organism>
<dbReference type="InterPro" id="IPR031330">
    <property type="entry name" value="Gly_Hdrlase_35_cat"/>
</dbReference>
<evidence type="ECO:0000259" key="4">
    <source>
        <dbReference type="Pfam" id="PF22369"/>
    </source>
</evidence>
<dbReference type="EMBL" id="BOPG01000082">
    <property type="protein sequence ID" value="GIJ62736.1"/>
    <property type="molecule type" value="Genomic_DNA"/>
</dbReference>
<dbReference type="Pfam" id="PF01301">
    <property type="entry name" value="Glyco_hydro_35"/>
    <property type="match status" value="1"/>
</dbReference>
<dbReference type="Pfam" id="PF22369">
    <property type="entry name" value="GLMA_2nd"/>
    <property type="match status" value="1"/>
</dbReference>
<dbReference type="Proteomes" id="UP000612585">
    <property type="component" value="Unassembled WGS sequence"/>
</dbReference>
<evidence type="ECO:0000313" key="6">
    <source>
        <dbReference type="Proteomes" id="UP000612585"/>
    </source>
</evidence>
<feature type="domain" description="GLMA-like second" evidence="4">
    <location>
        <begin position="454"/>
        <end position="551"/>
    </location>
</feature>
<evidence type="ECO:0000256" key="2">
    <source>
        <dbReference type="RuleBase" id="RU003679"/>
    </source>
</evidence>
<gene>
    <name evidence="5" type="ORF">Vau01_102520</name>
</gene>
<proteinExistence type="inferred from homology"/>
<name>A0A8J3ZJM3_9ACTN</name>
<dbReference type="PANTHER" id="PTHR23421">
    <property type="entry name" value="BETA-GALACTOSIDASE RELATED"/>
    <property type="match status" value="1"/>
</dbReference>
<evidence type="ECO:0000256" key="1">
    <source>
        <dbReference type="ARBA" id="ARBA00009809"/>
    </source>
</evidence>
<evidence type="ECO:0000259" key="3">
    <source>
        <dbReference type="Pfam" id="PF01301"/>
    </source>
</evidence>
<reference evidence="5" key="1">
    <citation type="submission" date="2021-01" db="EMBL/GenBank/DDBJ databases">
        <title>Whole genome shotgun sequence of Virgisporangium aurantiacum NBRC 16421.</title>
        <authorList>
            <person name="Komaki H."/>
            <person name="Tamura T."/>
        </authorList>
    </citation>
    <scope>NUCLEOTIDE SEQUENCE</scope>
    <source>
        <strain evidence="5">NBRC 16421</strain>
    </source>
</reference>
<dbReference type="Gene3D" id="3.20.20.80">
    <property type="entry name" value="Glycosidases"/>
    <property type="match status" value="1"/>
</dbReference>
<dbReference type="RefSeq" id="WP_204008566.1">
    <property type="nucleotide sequence ID" value="NZ_BOPG01000082.1"/>
</dbReference>